<dbReference type="OrthoDB" id="9800582at2"/>
<evidence type="ECO:0000256" key="4">
    <source>
        <dbReference type="PROSITE-ProRule" id="PRU00236"/>
    </source>
</evidence>
<evidence type="ECO:0000256" key="1">
    <source>
        <dbReference type="ARBA" id="ARBA00012928"/>
    </source>
</evidence>
<dbReference type="PATRIC" id="fig|1221538.3.peg.701"/>
<dbReference type="PROSITE" id="PS50305">
    <property type="entry name" value="SIRTUIN"/>
    <property type="match status" value="1"/>
</dbReference>
<sequence length="240" mass="26610">MIPSELQSKFEQANHLVFLTGAGISTPSGIPDYRSKGGLYDRGAAQHPAEYYLSQTCLQTEPAVFYDFVMKNMYFPKARPNVIHEKQAALTRTGRAAIVTQNVDGLYQQAAATNLAEFHGNLYHIYCQKCQQTVSYAAYAHSMYHQQCGGILRPDIVLYGEGIAPTTLQTSLTAVRQADLIVIVGTSMRVYPFSGLLDYRNPTAPVVAINQEPLQFDFPVTMITMAAEQFFAELAVDDHD</sequence>
<accession>W9EE90</accession>
<dbReference type="PANTHER" id="PTHR11085:SF4">
    <property type="entry name" value="NAD-DEPENDENT PROTEIN DEACYLASE"/>
    <property type="match status" value="1"/>
</dbReference>
<dbReference type="NCBIfam" id="NF001752">
    <property type="entry name" value="PRK00481.1-1"/>
    <property type="match status" value="1"/>
</dbReference>
<proteinExistence type="predicted"/>
<name>W9EE90_9LACO</name>
<organism evidence="6 7">
    <name type="scientific">Fructilactobacillus florum 8D</name>
    <dbReference type="NCBI Taxonomy" id="1221538"/>
    <lineage>
        <taxon>Bacteria</taxon>
        <taxon>Bacillati</taxon>
        <taxon>Bacillota</taxon>
        <taxon>Bacilli</taxon>
        <taxon>Lactobacillales</taxon>
        <taxon>Lactobacillaceae</taxon>
        <taxon>Fructilactobacillus</taxon>
    </lineage>
</organism>
<protein>
    <recommendedName>
        <fullName evidence="1">protein acetyllysine N-acetyltransferase</fullName>
        <ecNumber evidence="1">2.3.1.286</ecNumber>
    </recommendedName>
</protein>
<evidence type="ECO:0000313" key="6">
    <source>
        <dbReference type="EMBL" id="ETO40423.1"/>
    </source>
</evidence>
<dbReference type="Gene3D" id="3.30.1600.10">
    <property type="entry name" value="SIR2/SIRT2 'Small Domain"/>
    <property type="match status" value="1"/>
</dbReference>
<evidence type="ECO:0000259" key="5">
    <source>
        <dbReference type="PROSITE" id="PS50305"/>
    </source>
</evidence>
<dbReference type="InterPro" id="IPR003000">
    <property type="entry name" value="Sirtuin"/>
</dbReference>
<dbReference type="InterPro" id="IPR029035">
    <property type="entry name" value="DHS-like_NAD/FAD-binding_dom"/>
</dbReference>
<feature type="domain" description="Deacetylase sirtuin-type" evidence="5">
    <location>
        <begin position="1"/>
        <end position="240"/>
    </location>
</feature>
<keyword evidence="3" id="KW-0520">NAD</keyword>
<evidence type="ECO:0000256" key="2">
    <source>
        <dbReference type="ARBA" id="ARBA00022679"/>
    </source>
</evidence>
<dbReference type="EMBL" id="ALXG01000029">
    <property type="protein sequence ID" value="ETO40423.1"/>
    <property type="molecule type" value="Genomic_DNA"/>
</dbReference>
<dbReference type="GO" id="GO:0017136">
    <property type="term" value="F:histone deacetylase activity, NAD-dependent"/>
    <property type="evidence" value="ECO:0007669"/>
    <property type="project" value="TreeGrafter"/>
</dbReference>
<dbReference type="Pfam" id="PF02146">
    <property type="entry name" value="SIR2"/>
    <property type="match status" value="1"/>
</dbReference>
<dbReference type="Proteomes" id="UP000019474">
    <property type="component" value="Unassembled WGS sequence"/>
</dbReference>
<evidence type="ECO:0000256" key="3">
    <source>
        <dbReference type="ARBA" id="ARBA00023027"/>
    </source>
</evidence>
<keyword evidence="7" id="KW-1185">Reference proteome</keyword>
<dbReference type="PANTHER" id="PTHR11085">
    <property type="entry name" value="NAD-DEPENDENT PROTEIN DEACYLASE SIRTUIN-5, MITOCHONDRIAL-RELATED"/>
    <property type="match status" value="1"/>
</dbReference>
<dbReference type="InterPro" id="IPR026591">
    <property type="entry name" value="Sirtuin_cat_small_dom_sf"/>
</dbReference>
<dbReference type="Gene3D" id="3.40.50.1220">
    <property type="entry name" value="TPP-binding domain"/>
    <property type="match status" value="1"/>
</dbReference>
<dbReference type="RefSeq" id="WP_009167347.1">
    <property type="nucleotide sequence ID" value="NZ_ALXG01000029.1"/>
</dbReference>
<dbReference type="AlphaFoldDB" id="W9EE90"/>
<dbReference type="SUPFAM" id="SSF52467">
    <property type="entry name" value="DHS-like NAD/FAD-binding domain"/>
    <property type="match status" value="1"/>
</dbReference>
<evidence type="ECO:0000313" key="7">
    <source>
        <dbReference type="Proteomes" id="UP000019474"/>
    </source>
</evidence>
<keyword evidence="2" id="KW-0808">Transferase</keyword>
<dbReference type="EC" id="2.3.1.286" evidence="1"/>
<dbReference type="InterPro" id="IPR050134">
    <property type="entry name" value="NAD-dep_sirtuin_deacylases"/>
</dbReference>
<dbReference type="GO" id="GO:0070403">
    <property type="term" value="F:NAD+ binding"/>
    <property type="evidence" value="ECO:0007669"/>
    <property type="project" value="InterPro"/>
</dbReference>
<reference evidence="6 7" key="1">
    <citation type="submission" date="2012-08" db="EMBL/GenBank/DDBJ databases">
        <title>Genome sequencing of Lactobacillus florum 8D.</title>
        <authorList>
            <person name="Kim E.B."/>
            <person name="Marco M.L."/>
        </authorList>
    </citation>
    <scope>NUCLEOTIDE SEQUENCE [LARGE SCALE GENOMIC DNA]</scope>
    <source>
        <strain evidence="6 7">8D</strain>
    </source>
</reference>
<comment type="caution">
    <text evidence="6">The sequence shown here is derived from an EMBL/GenBank/DDBJ whole genome shotgun (WGS) entry which is preliminary data.</text>
</comment>
<gene>
    <name evidence="6" type="ORF">B808_695</name>
</gene>
<comment type="caution">
    <text evidence="4">Lacks conserved residue(s) required for the propagation of feature annotation.</text>
</comment>
<dbReference type="InterPro" id="IPR026590">
    <property type="entry name" value="Ssirtuin_cat_dom"/>
</dbReference>